<name>I8T6G7_9GAMM</name>
<dbReference type="RefSeq" id="WP_007185856.1">
    <property type="nucleotide sequence ID" value="NZ_AKGD01000002.1"/>
</dbReference>
<gene>
    <name evidence="1" type="ORF">WQQ_29150</name>
</gene>
<accession>I8T6G7</accession>
<organism evidence="1 2">
    <name type="scientific">Hydrocarboniphaga effusa AP103</name>
    <dbReference type="NCBI Taxonomy" id="1172194"/>
    <lineage>
        <taxon>Bacteria</taxon>
        <taxon>Pseudomonadati</taxon>
        <taxon>Pseudomonadota</taxon>
        <taxon>Gammaproteobacteria</taxon>
        <taxon>Nevskiales</taxon>
        <taxon>Nevskiaceae</taxon>
        <taxon>Hydrocarboniphaga</taxon>
    </lineage>
</organism>
<dbReference type="PATRIC" id="fig|1172194.4.peg.2823"/>
<dbReference type="Proteomes" id="UP000003704">
    <property type="component" value="Unassembled WGS sequence"/>
</dbReference>
<dbReference type="EMBL" id="AKGD01000002">
    <property type="protein sequence ID" value="EIT69333.1"/>
    <property type="molecule type" value="Genomic_DNA"/>
</dbReference>
<dbReference type="Pfam" id="PF05947">
    <property type="entry name" value="T6SS_TssF"/>
    <property type="match status" value="1"/>
</dbReference>
<dbReference type="AlphaFoldDB" id="I8T6G7"/>
<dbReference type="PANTHER" id="PTHR35370:SF1">
    <property type="entry name" value="TYPE VI SECRETION SYSTEM COMPONENT TSSF1"/>
    <property type="match status" value="1"/>
</dbReference>
<evidence type="ECO:0000313" key="1">
    <source>
        <dbReference type="EMBL" id="EIT69333.1"/>
    </source>
</evidence>
<dbReference type="NCBIfam" id="TIGR03359">
    <property type="entry name" value="VI_chp_6"/>
    <property type="match status" value="1"/>
</dbReference>
<proteinExistence type="predicted"/>
<sequence length="611" mass="68398">MLEDLLPHYENELTILRKLSKDFARRYPKIAGRLMLEGEVCEDPHVERLIESFAFLAARIHRKLDDEFPEVTEALLSVLYPHFLRPVPSMSIAQLSAAPGAGVGSRQQVPRGTQLLSRPVNGMPVKYRTAYDVDVWPVSVVEARCEALERSAFSARSTSAVAMLRIRVQADPQAQLAQLGIERLRFYIDGESPVVHALYELLLNSVERITLAAPDNAKIAPLELPASCIASVGFSADEALLDYDPRSFVGYQLIQEYFVLPEKFLFFEVSGLDFSRFKNAVDLVFTIKPFGRPERLARLEQSVGAETFRLHCTPIVNLFKQQAEPIQITQERHEYPVIPDVRRPLGLEVYSIDSVRKFSRSREREAIVEFQPFYSVKHGVEGEDAANHYWLSRRGPSPLPNDEGTQVSIALVDRAMSPATPAVETLSLSLTCTNRDLPSSLPFGGNDSALQIEEGGAISIARLLKKPTATWRAPMRLANQWRLISHLALNHLSIVDGGREALLEILSLYNYADSASLRKQIAGIVEVHSQPSVTRIGRAPRQAFVRGTDIEISFDEDQYVGSGIYLLACLLDQFFGLYCTGNSYTRLSVRSRQREEPITQFPPRAGALHLI</sequence>
<dbReference type="STRING" id="1172194.WQQ_29150"/>
<keyword evidence="2" id="KW-1185">Reference proteome</keyword>
<reference evidence="1 2" key="1">
    <citation type="journal article" date="2012" name="J. Bacteriol.">
        <title>Genome Sequence of n-Alkane-Degrading Hydrocarboniphaga effusa Strain AP103T (ATCC BAA-332T).</title>
        <authorList>
            <person name="Chang H.K."/>
            <person name="Zylstra G.J."/>
            <person name="Chae J.C."/>
        </authorList>
    </citation>
    <scope>NUCLEOTIDE SEQUENCE [LARGE SCALE GENOMIC DNA]</scope>
    <source>
        <strain evidence="1 2">AP103</strain>
    </source>
</reference>
<protein>
    <recommendedName>
        <fullName evidence="3">Type VI secretion system protein ImpG</fullName>
    </recommendedName>
</protein>
<comment type="caution">
    <text evidence="1">The sequence shown here is derived from an EMBL/GenBank/DDBJ whole genome shotgun (WGS) entry which is preliminary data.</text>
</comment>
<evidence type="ECO:0000313" key="2">
    <source>
        <dbReference type="Proteomes" id="UP000003704"/>
    </source>
</evidence>
<dbReference type="PIRSF" id="PIRSF028304">
    <property type="entry name" value="UCP028304"/>
    <property type="match status" value="1"/>
</dbReference>
<evidence type="ECO:0008006" key="3">
    <source>
        <dbReference type="Google" id="ProtNLM"/>
    </source>
</evidence>
<dbReference type="InterPro" id="IPR010272">
    <property type="entry name" value="T6SS_TssF"/>
</dbReference>
<dbReference type="OrthoDB" id="9763676at2"/>
<dbReference type="PANTHER" id="PTHR35370">
    <property type="entry name" value="CYTOPLASMIC PROTEIN-RELATED-RELATED"/>
    <property type="match status" value="1"/>
</dbReference>